<organism evidence="1">
    <name type="scientific">Treponema denticola H-22</name>
    <dbReference type="NCBI Taxonomy" id="999432"/>
    <lineage>
        <taxon>Bacteria</taxon>
        <taxon>Pseudomonadati</taxon>
        <taxon>Spirochaetota</taxon>
        <taxon>Spirochaetia</taxon>
        <taxon>Spirochaetales</taxon>
        <taxon>Treponemataceae</taxon>
        <taxon>Treponema</taxon>
    </lineage>
</organism>
<accession>A0A0E2E1Y3</accession>
<dbReference type="PATRIC" id="fig|999432.5.peg.2277"/>
<dbReference type="AlphaFoldDB" id="A0A0E2E1Y3"/>
<protein>
    <submittedName>
        <fullName evidence="1">Uncharacterized protein</fullName>
    </submittedName>
</protein>
<gene>
    <name evidence="1" type="ORF">HMPREF9726_02194</name>
</gene>
<name>A0A0E2E1Y3_TREDN</name>
<dbReference type="EMBL" id="AGDV01000021">
    <property type="protein sequence ID" value="EMB30509.1"/>
    <property type="molecule type" value="Genomic_DNA"/>
</dbReference>
<sequence length="61" mass="7088">MIDFLSLYFLKNFSLNALDKELIIPDTLLEIEFFGNNIFLGTQLPLLTQKKLKQMGYTGKF</sequence>
<evidence type="ECO:0000313" key="1">
    <source>
        <dbReference type="EMBL" id="EMB30509.1"/>
    </source>
</evidence>
<proteinExistence type="predicted"/>
<reference evidence="1" key="1">
    <citation type="submission" date="2012-01" db="EMBL/GenBank/DDBJ databases">
        <title>The Genome Sequence of Treponema denticola H-22.</title>
        <authorList>
            <consortium name="The Broad Institute Genome Sequencing Platform"/>
            <person name="Earl A."/>
            <person name="Ward D."/>
            <person name="Feldgarden M."/>
            <person name="Gevers D."/>
            <person name="Blanton J.M."/>
            <person name="Fenno C.J."/>
            <person name="Baranova O.V."/>
            <person name="Mathney J."/>
            <person name="Dewhirst F.E."/>
            <person name="Izard J."/>
            <person name="Young S.K."/>
            <person name="Zeng Q."/>
            <person name="Gargeya S."/>
            <person name="Fitzgerald M."/>
            <person name="Haas B."/>
            <person name="Abouelleil A."/>
            <person name="Alvarado L."/>
            <person name="Arachchi H.M."/>
            <person name="Berlin A."/>
            <person name="Chapman S.B."/>
            <person name="Gearin G."/>
            <person name="Goldberg J."/>
            <person name="Griggs A."/>
            <person name="Gujja S."/>
            <person name="Hansen M."/>
            <person name="Heiman D."/>
            <person name="Howarth C."/>
            <person name="Larimer J."/>
            <person name="Lui A."/>
            <person name="MacDonald P.J.P."/>
            <person name="McCowen C."/>
            <person name="Montmayeur A."/>
            <person name="Murphy C."/>
            <person name="Neiman D."/>
            <person name="Pearson M."/>
            <person name="Priest M."/>
            <person name="Roberts A."/>
            <person name="Saif S."/>
            <person name="Shea T."/>
            <person name="Sisk P."/>
            <person name="Stolte C."/>
            <person name="Sykes S."/>
            <person name="Wortman J."/>
            <person name="Nusbaum C."/>
            <person name="Birren B."/>
        </authorList>
    </citation>
    <scope>NUCLEOTIDE SEQUENCE [LARGE SCALE GENOMIC DNA]</scope>
    <source>
        <strain evidence="1">H-22</strain>
    </source>
</reference>
<dbReference type="RefSeq" id="WP_002672162.1">
    <property type="nucleotide sequence ID" value="NZ_CM001795.1"/>
</dbReference>
<dbReference type="HOGENOM" id="CLU_2884598_0_0_12"/>
<dbReference type="Proteomes" id="UP000011705">
    <property type="component" value="Chromosome"/>
</dbReference>
<comment type="caution">
    <text evidence="1">The sequence shown here is derived from an EMBL/GenBank/DDBJ whole genome shotgun (WGS) entry which is preliminary data.</text>
</comment>